<keyword evidence="2" id="KW-1185">Reference proteome</keyword>
<protein>
    <submittedName>
        <fullName evidence="1">Uncharacterized protein</fullName>
    </submittedName>
</protein>
<name>A0ABT7IM95_9BURK</name>
<gene>
    <name evidence="1" type="ORF">MUN46_000675</name>
</gene>
<sequence>MPVDSKILESIPEGCGVNWNAKNQRYGVFKSKYVYNPEKKRGQ</sequence>
<comment type="caution">
    <text evidence="1">The sequence shown here is derived from an EMBL/GenBank/DDBJ whole genome shotgun (WGS) entry which is preliminary data.</text>
</comment>
<evidence type="ECO:0000313" key="1">
    <source>
        <dbReference type="EMBL" id="MDL2058476.1"/>
    </source>
</evidence>
<proteinExistence type="predicted"/>
<dbReference type="EMBL" id="JAKZJU020000001">
    <property type="protein sequence ID" value="MDL2058476.1"/>
    <property type="molecule type" value="Genomic_DNA"/>
</dbReference>
<reference evidence="1" key="1">
    <citation type="submission" date="2023-03" db="EMBL/GenBank/DDBJ databases">
        <title>Mesosutterella sp. nov. isolated from porcine feces.</title>
        <authorList>
            <person name="Yu S."/>
        </authorList>
    </citation>
    <scope>NUCLEOTIDE SEQUENCE</scope>
    <source>
        <strain evidence="1">AGMB02718</strain>
    </source>
</reference>
<dbReference type="RefSeq" id="WP_281069905.1">
    <property type="nucleotide sequence ID" value="NZ_JAKZJU020000001.1"/>
</dbReference>
<evidence type="ECO:0000313" key="2">
    <source>
        <dbReference type="Proteomes" id="UP001165481"/>
    </source>
</evidence>
<dbReference type="Proteomes" id="UP001165481">
    <property type="component" value="Unassembled WGS sequence"/>
</dbReference>
<accession>A0ABT7IM95</accession>
<organism evidence="1 2">
    <name type="scientific">Mesosutterella faecium</name>
    <dbReference type="NCBI Taxonomy" id="2925194"/>
    <lineage>
        <taxon>Bacteria</taxon>
        <taxon>Pseudomonadati</taxon>
        <taxon>Pseudomonadota</taxon>
        <taxon>Betaproteobacteria</taxon>
        <taxon>Burkholderiales</taxon>
        <taxon>Sutterellaceae</taxon>
        <taxon>Mesosutterella</taxon>
    </lineage>
</organism>